<dbReference type="GO" id="GO:0000981">
    <property type="term" value="F:DNA-binding transcription factor activity, RNA polymerase II-specific"/>
    <property type="evidence" value="ECO:0007669"/>
    <property type="project" value="InterPro"/>
</dbReference>
<evidence type="ECO:0000256" key="7">
    <source>
        <dbReference type="SAM" id="MobiDB-lite"/>
    </source>
</evidence>
<dbReference type="PANTHER" id="PTHR36206">
    <property type="entry name" value="ASPERCRYPTIN BIOSYNTHESIS CLUSTER-SPECIFIC TRANSCRIPTION REGULATOR ATNN-RELATED"/>
    <property type="match status" value="1"/>
</dbReference>
<keyword evidence="1" id="KW-0479">Metal-binding</keyword>
<dbReference type="PANTHER" id="PTHR36206:SF12">
    <property type="entry name" value="ASPERCRYPTIN BIOSYNTHESIS CLUSTER-SPECIFIC TRANSCRIPTION REGULATOR ATNN-RELATED"/>
    <property type="match status" value="1"/>
</dbReference>
<comment type="caution">
    <text evidence="8">The sequence shown here is derived from an EMBL/GenBank/DDBJ whole genome shotgun (WGS) entry which is preliminary data.</text>
</comment>
<keyword evidence="2" id="KW-0862">Zinc</keyword>
<dbReference type="EMBL" id="MU001493">
    <property type="protein sequence ID" value="KAF2451149.1"/>
    <property type="molecule type" value="Genomic_DNA"/>
</dbReference>
<keyword evidence="9" id="KW-1185">Reference proteome</keyword>
<reference evidence="8" key="1">
    <citation type="journal article" date="2020" name="Stud. Mycol.">
        <title>101 Dothideomycetes genomes: a test case for predicting lifestyles and emergence of pathogens.</title>
        <authorList>
            <person name="Haridas S."/>
            <person name="Albert R."/>
            <person name="Binder M."/>
            <person name="Bloem J."/>
            <person name="Labutti K."/>
            <person name="Salamov A."/>
            <person name="Andreopoulos B."/>
            <person name="Baker S."/>
            <person name="Barry K."/>
            <person name="Bills G."/>
            <person name="Bluhm B."/>
            <person name="Cannon C."/>
            <person name="Castanera R."/>
            <person name="Culley D."/>
            <person name="Daum C."/>
            <person name="Ezra D."/>
            <person name="Gonzalez J."/>
            <person name="Henrissat B."/>
            <person name="Kuo A."/>
            <person name="Liang C."/>
            <person name="Lipzen A."/>
            <person name="Lutzoni F."/>
            <person name="Magnuson J."/>
            <person name="Mondo S."/>
            <person name="Nolan M."/>
            <person name="Ohm R."/>
            <person name="Pangilinan J."/>
            <person name="Park H.-J."/>
            <person name="Ramirez L."/>
            <person name="Alfaro M."/>
            <person name="Sun H."/>
            <person name="Tritt A."/>
            <person name="Yoshinaga Y."/>
            <person name="Zwiers L.-H."/>
            <person name="Turgeon B."/>
            <person name="Goodwin S."/>
            <person name="Spatafora J."/>
            <person name="Crous P."/>
            <person name="Grigoriev I."/>
        </authorList>
    </citation>
    <scope>NUCLEOTIDE SEQUENCE</scope>
    <source>
        <strain evidence="8">CBS 690.94</strain>
    </source>
</reference>
<protein>
    <recommendedName>
        <fullName evidence="10">Zn(2)-C6 fungal-type domain-containing protein</fullName>
    </recommendedName>
</protein>
<dbReference type="Proteomes" id="UP000799764">
    <property type="component" value="Unassembled WGS sequence"/>
</dbReference>
<dbReference type="InterPro" id="IPR052360">
    <property type="entry name" value="Transcr_Regulatory_Proteins"/>
</dbReference>
<dbReference type="Gene3D" id="4.10.240.10">
    <property type="entry name" value="Zn(2)-C6 fungal-type DNA-binding domain"/>
    <property type="match status" value="1"/>
</dbReference>
<dbReference type="CDD" id="cd00067">
    <property type="entry name" value="GAL4"/>
    <property type="match status" value="1"/>
</dbReference>
<dbReference type="SUPFAM" id="SSF57701">
    <property type="entry name" value="Zn2/Cys6 DNA-binding domain"/>
    <property type="match status" value="1"/>
</dbReference>
<dbReference type="GO" id="GO:0003677">
    <property type="term" value="F:DNA binding"/>
    <property type="evidence" value="ECO:0007669"/>
    <property type="project" value="UniProtKB-KW"/>
</dbReference>
<dbReference type="InterPro" id="IPR001138">
    <property type="entry name" value="Zn2Cys6_DnaBD"/>
</dbReference>
<keyword evidence="3" id="KW-0805">Transcription regulation</keyword>
<keyword evidence="4" id="KW-0238">DNA-binding</keyword>
<dbReference type="InterPro" id="IPR021858">
    <property type="entry name" value="Fun_TF"/>
</dbReference>
<keyword evidence="5" id="KW-0804">Transcription</keyword>
<dbReference type="InterPro" id="IPR036864">
    <property type="entry name" value="Zn2-C6_fun-type_DNA-bd_sf"/>
</dbReference>
<feature type="region of interest" description="Disordered" evidence="7">
    <location>
        <begin position="31"/>
        <end position="62"/>
    </location>
</feature>
<feature type="compositionally biased region" description="Polar residues" evidence="7">
    <location>
        <begin position="52"/>
        <end position="62"/>
    </location>
</feature>
<evidence type="ECO:0000313" key="9">
    <source>
        <dbReference type="Proteomes" id="UP000799764"/>
    </source>
</evidence>
<gene>
    <name evidence="8" type="ORF">P171DRAFT_153719</name>
</gene>
<organism evidence="8 9">
    <name type="scientific">Karstenula rhodostoma CBS 690.94</name>
    <dbReference type="NCBI Taxonomy" id="1392251"/>
    <lineage>
        <taxon>Eukaryota</taxon>
        <taxon>Fungi</taxon>
        <taxon>Dikarya</taxon>
        <taxon>Ascomycota</taxon>
        <taxon>Pezizomycotina</taxon>
        <taxon>Dothideomycetes</taxon>
        <taxon>Pleosporomycetidae</taxon>
        <taxon>Pleosporales</taxon>
        <taxon>Massarineae</taxon>
        <taxon>Didymosphaeriaceae</taxon>
        <taxon>Karstenula</taxon>
    </lineage>
</organism>
<evidence type="ECO:0000256" key="1">
    <source>
        <dbReference type="ARBA" id="ARBA00022723"/>
    </source>
</evidence>
<evidence type="ECO:0000313" key="8">
    <source>
        <dbReference type="EMBL" id="KAF2451149.1"/>
    </source>
</evidence>
<dbReference type="OrthoDB" id="3172332at2759"/>
<evidence type="ECO:0000256" key="5">
    <source>
        <dbReference type="ARBA" id="ARBA00023163"/>
    </source>
</evidence>
<sequence>MFLANNKKRRKKCDEEKPICQRCRDDQFKCDGYASVPPRKKKPAAQRHTSSKDQTLNPKSTSIEKSMRQITQYYLVSGTLINLDPGAQGPGGSFFHHFRSVTVVDLIRVVNPGDFWFRRVLPMCHDDPVVRQVVVALGAAHRCYLGNLSKPSAGDANAPLTHSEGVAVSLYNEAIAKLTGIGVESYRSGDRELKFLICCLLFVCLEYMLGRFDEAVRHIKAGCQLFQASGLSTAPDDVRKLFQETGTVFLHLIVDATIPPHVYDIPNMLTHAKPLKEIDDASQPFSSLAEARDASWDLDVRMAYSSHGPDNEHKKSFEGLEKPGLQNCNEGWKELSILFAIWRSKLNLLISSLGNVNALPIDLQREVLVLRAQLYMWETILYPDDGLEDEGLRDLCHDHIDLIEKIYRIEASWMGRPVFTLDSDTIPAMFHAATYCKNPVFTERVVGLLRQYRRREGMWDSWKVADMLSM</sequence>
<evidence type="ECO:0008006" key="10">
    <source>
        <dbReference type="Google" id="ProtNLM"/>
    </source>
</evidence>
<name>A0A9P4PTM8_9PLEO</name>
<dbReference type="Pfam" id="PF11951">
    <property type="entry name" value="Fungal_trans_2"/>
    <property type="match status" value="1"/>
</dbReference>
<evidence type="ECO:0000256" key="3">
    <source>
        <dbReference type="ARBA" id="ARBA00023015"/>
    </source>
</evidence>
<accession>A0A9P4PTM8</accession>
<dbReference type="GO" id="GO:0008270">
    <property type="term" value="F:zinc ion binding"/>
    <property type="evidence" value="ECO:0007669"/>
    <property type="project" value="InterPro"/>
</dbReference>
<proteinExistence type="predicted"/>
<dbReference type="AlphaFoldDB" id="A0A9P4PTM8"/>
<evidence type="ECO:0000256" key="2">
    <source>
        <dbReference type="ARBA" id="ARBA00022833"/>
    </source>
</evidence>
<evidence type="ECO:0000256" key="6">
    <source>
        <dbReference type="ARBA" id="ARBA00023242"/>
    </source>
</evidence>
<evidence type="ECO:0000256" key="4">
    <source>
        <dbReference type="ARBA" id="ARBA00023125"/>
    </source>
</evidence>
<keyword evidence="6" id="KW-0539">Nucleus</keyword>